<feature type="coiled-coil region" evidence="1">
    <location>
        <begin position="231"/>
        <end position="292"/>
    </location>
</feature>
<dbReference type="Proteomes" id="UP000295678">
    <property type="component" value="Unassembled WGS sequence"/>
</dbReference>
<feature type="compositionally biased region" description="Gly residues" evidence="2">
    <location>
        <begin position="459"/>
        <end position="477"/>
    </location>
</feature>
<accession>A0A4R3LXP9</accession>
<evidence type="ECO:0000313" key="4">
    <source>
        <dbReference type="Proteomes" id="UP000295678"/>
    </source>
</evidence>
<evidence type="ECO:0008006" key="5">
    <source>
        <dbReference type="Google" id="ProtNLM"/>
    </source>
</evidence>
<comment type="caution">
    <text evidence="3">The sequence shown here is derived from an EMBL/GenBank/DDBJ whole genome shotgun (WGS) entry which is preliminary data.</text>
</comment>
<evidence type="ECO:0000313" key="3">
    <source>
        <dbReference type="EMBL" id="TCT05424.1"/>
    </source>
</evidence>
<feature type="coiled-coil region" evidence="1">
    <location>
        <begin position="335"/>
        <end position="379"/>
    </location>
</feature>
<feature type="region of interest" description="Disordered" evidence="2">
    <location>
        <begin position="418"/>
        <end position="477"/>
    </location>
</feature>
<protein>
    <recommendedName>
        <fullName evidence="5">Chromosome partition protein Smc</fullName>
    </recommendedName>
</protein>
<feature type="compositionally biased region" description="Low complexity" evidence="2">
    <location>
        <begin position="422"/>
        <end position="441"/>
    </location>
</feature>
<feature type="coiled-coil region" evidence="1">
    <location>
        <begin position="1"/>
        <end position="28"/>
    </location>
</feature>
<dbReference type="OrthoDB" id="274366at2"/>
<sequence>MADGRATLQRIDREIAALRAEEAEYAARVAEVTDGLTRLRNEEIDAYRELARFRLDAEQGRRIGGALEAAEARARRMLAERERALAEYGRRVEEVAARVRELEAERSRLAAELSARHAEVDRADAALIERLAQTDDYNARLAAVEAAQRIAVEAERKAELAAADRLAKGQPYEADTLFMYLWNRGYGTPEYRGRGLIRALDGWVAGLVGYQAARANYQMLTEIPLRLGEHAQRARQAAEAAAAELDAYEAEQRRAAGILDIEAGAAALDERIAAIAEDLRAADAQRDELETARSALLRGEDETSRAAMATLIEALRAESLPQLRREALLTPDPADEAIVDRLMRLDDRIADLEEEQQRRLRLQQDLEAKRRDLEQIRGRYVAEGFDDQRWEFDDRVIEEMLRALLRGAMAGANLWKGLRGAGRYTPPSRPPSRGGTSRGGPVFQPTARPSPAPRSPGGFRTGGTIGRGGGFRTGGRF</sequence>
<evidence type="ECO:0000256" key="1">
    <source>
        <dbReference type="SAM" id="Coils"/>
    </source>
</evidence>
<organism evidence="3 4">
    <name type="scientific">Tepidamorphus gemmatus</name>
    <dbReference type="NCBI Taxonomy" id="747076"/>
    <lineage>
        <taxon>Bacteria</taxon>
        <taxon>Pseudomonadati</taxon>
        <taxon>Pseudomonadota</taxon>
        <taxon>Alphaproteobacteria</taxon>
        <taxon>Hyphomicrobiales</taxon>
        <taxon>Tepidamorphaceae</taxon>
        <taxon>Tepidamorphus</taxon>
    </lineage>
</organism>
<dbReference type="EMBL" id="SMAK01000013">
    <property type="protein sequence ID" value="TCT05424.1"/>
    <property type="molecule type" value="Genomic_DNA"/>
</dbReference>
<keyword evidence="1" id="KW-0175">Coiled coil</keyword>
<gene>
    <name evidence="3" type="ORF">EDC22_11346</name>
</gene>
<evidence type="ECO:0000256" key="2">
    <source>
        <dbReference type="SAM" id="MobiDB-lite"/>
    </source>
</evidence>
<reference evidence="3 4" key="1">
    <citation type="submission" date="2019-03" db="EMBL/GenBank/DDBJ databases">
        <title>Genomic Encyclopedia of Type Strains, Phase IV (KMG-IV): sequencing the most valuable type-strain genomes for metagenomic binning, comparative biology and taxonomic classification.</title>
        <authorList>
            <person name="Goeker M."/>
        </authorList>
    </citation>
    <scope>NUCLEOTIDE SEQUENCE [LARGE SCALE GENOMIC DNA]</scope>
    <source>
        <strain evidence="3 4">DSM 19345</strain>
    </source>
</reference>
<dbReference type="RefSeq" id="WP_132807704.1">
    <property type="nucleotide sequence ID" value="NZ_SMAK01000013.1"/>
</dbReference>
<feature type="coiled-coil region" evidence="1">
    <location>
        <begin position="67"/>
        <end position="119"/>
    </location>
</feature>
<name>A0A4R3LXP9_9HYPH</name>
<keyword evidence="4" id="KW-1185">Reference proteome</keyword>
<dbReference type="AlphaFoldDB" id="A0A4R3LXP9"/>
<proteinExistence type="predicted"/>